<dbReference type="GO" id="GO:0008270">
    <property type="term" value="F:zinc ion binding"/>
    <property type="evidence" value="ECO:0007669"/>
    <property type="project" value="UniProtKB-KW"/>
</dbReference>
<dbReference type="Pfam" id="PF07727">
    <property type="entry name" value="RVT_2"/>
    <property type="match status" value="1"/>
</dbReference>
<protein>
    <recommendedName>
        <fullName evidence="3">CCHC-type domain-containing protein</fullName>
    </recommendedName>
</protein>
<dbReference type="PANTHER" id="PTHR11439">
    <property type="entry name" value="GAG-POL-RELATED RETROTRANSPOSON"/>
    <property type="match status" value="1"/>
</dbReference>
<feature type="region of interest" description="Disordered" evidence="2">
    <location>
        <begin position="462"/>
        <end position="495"/>
    </location>
</feature>
<proteinExistence type="predicted"/>
<dbReference type="PROSITE" id="PS50158">
    <property type="entry name" value="ZF_CCHC"/>
    <property type="match status" value="1"/>
</dbReference>
<keyword evidence="1" id="KW-0863">Zinc-finger</keyword>
<sequence>MDQDSAYMVAVSKVLMLKPGEFEIWRMRINQYIQMMDYALWEVIENGAALPKIQVMEGVTIMMPITSVADKAQRRLEVKSRITLMMGISNEHQLKFNSIKDAKQLLEAIENRFGFKSCPQLAHEDLEQIHPDDMEEIDLRWKMAMLTMRVIRFLKKTRRKLTVNGNEILGFDMSKVECYNCHKRRHFARECRAPRNQDNKHKENTRRNVLVETPASTDLVSCDGLGGYDWSDQVEKGPNYALMAYTSSSSDSKIVDNCKKGLGYENYNAVPPPYTGNFMLPKTDLSYTGLDEFAIKPIVENKSSEEETKAVRKNTDALIIEEVAKRRNKTLIEAVRTMLADSKLPTTFWAEAVNTACYVQNSIKAFRVFNSRIRIVEENLHIRFSEHTPNFVSSGPDWLFDIDALTRTINYKLIVAGTQPNGFACTKASNNACQARNETKPIKDYILLPLWTVDLPFFQDPKSSHDDGFEPSSNDEKKVDEDPSKGNECNDQEKEDNVNITNNINTVSSSVSAAGTNRVNAFGELPFDPDMHALEDIDTFEFSNKDEDDNVVADMNNLDTSIQISPTPTTRIHKDHPLDQMEVKSDFLYGKIKEEVGQIDKTLFIKRNKGDILLVLVYVDDIIFGSTRKELCNAFESLMHEKFQMSSVGELTFFLRLQVKQKNDGIFISQDKYVAKILKNFVFTEVKNASTPMETQKPLLKDEDDKEVDVHTYRSMIGSLMYFTSSRPDIMFVVCACARYQVNLKVSHLYAVKRIFRYLKGQPKLGLWYPKDSPFDLVAYTDSDYAGASLDKKSTIGETKHIEIRHHFIRDCNKKKLIQMIKIHTDKNVTDLLTKAFDESPSLADEEGVDCSPNSTVFENLELMATNQNFNFSKLIFDSMIKNLDNVSGKSLMYPRKPKIKNTQIPQPSDSTEHVVDEVVYKELDDRLMRAATNASSLEAEQDNGNIDKTQSKATPNEASSPRTTLGDGPRCQEAIRDTIAQTRFENVSKLSNDSLLERKINDIDANEDITLVNDQDDAEMFDVNDLQSEEVFVEKEVVDKEVSTAGEVNAASIAITVSAAATITTEEITLAQALVEIKTLKPKAKGIVLQEPSESITITTIISLKKSQDKGKGIMIKEPVKPKKKDQIRLDEEAALKLQAKLQVEFDKVQRIAREKAQKEQEANIPLIEE</sequence>
<name>A0A6L2LKE9_TANCI</name>
<dbReference type="EMBL" id="BKCJ010004649">
    <property type="protein sequence ID" value="GEU62296.1"/>
    <property type="molecule type" value="Genomic_DNA"/>
</dbReference>
<dbReference type="Gene3D" id="4.10.60.10">
    <property type="entry name" value="Zinc finger, CCHC-type"/>
    <property type="match status" value="1"/>
</dbReference>
<dbReference type="InterPro" id="IPR036875">
    <property type="entry name" value="Znf_CCHC_sf"/>
</dbReference>
<gene>
    <name evidence="4" type="ORF">Tci_034274</name>
</gene>
<accession>A0A6L2LKE9</accession>
<evidence type="ECO:0000313" key="4">
    <source>
        <dbReference type="EMBL" id="GEU62296.1"/>
    </source>
</evidence>
<dbReference type="SMART" id="SM00343">
    <property type="entry name" value="ZnF_C2HC"/>
    <property type="match status" value="1"/>
</dbReference>
<dbReference type="InterPro" id="IPR001878">
    <property type="entry name" value="Znf_CCHC"/>
</dbReference>
<evidence type="ECO:0000256" key="1">
    <source>
        <dbReference type="PROSITE-ProRule" id="PRU00047"/>
    </source>
</evidence>
<organism evidence="4">
    <name type="scientific">Tanacetum cinerariifolium</name>
    <name type="common">Dalmatian daisy</name>
    <name type="synonym">Chrysanthemum cinerariifolium</name>
    <dbReference type="NCBI Taxonomy" id="118510"/>
    <lineage>
        <taxon>Eukaryota</taxon>
        <taxon>Viridiplantae</taxon>
        <taxon>Streptophyta</taxon>
        <taxon>Embryophyta</taxon>
        <taxon>Tracheophyta</taxon>
        <taxon>Spermatophyta</taxon>
        <taxon>Magnoliopsida</taxon>
        <taxon>eudicotyledons</taxon>
        <taxon>Gunneridae</taxon>
        <taxon>Pentapetalae</taxon>
        <taxon>asterids</taxon>
        <taxon>campanulids</taxon>
        <taxon>Asterales</taxon>
        <taxon>Asteraceae</taxon>
        <taxon>Asteroideae</taxon>
        <taxon>Anthemideae</taxon>
        <taxon>Anthemidinae</taxon>
        <taxon>Tanacetum</taxon>
    </lineage>
</organism>
<dbReference type="SUPFAM" id="SSF57756">
    <property type="entry name" value="Retrovirus zinc finger-like domains"/>
    <property type="match status" value="1"/>
</dbReference>
<comment type="caution">
    <text evidence="4">The sequence shown here is derived from an EMBL/GenBank/DDBJ whole genome shotgun (WGS) entry which is preliminary data.</text>
</comment>
<feature type="compositionally biased region" description="Polar residues" evidence="2">
    <location>
        <begin position="935"/>
        <end position="964"/>
    </location>
</feature>
<keyword evidence="1" id="KW-0479">Metal-binding</keyword>
<dbReference type="InterPro" id="IPR043502">
    <property type="entry name" value="DNA/RNA_pol_sf"/>
</dbReference>
<evidence type="ECO:0000259" key="3">
    <source>
        <dbReference type="PROSITE" id="PS50158"/>
    </source>
</evidence>
<dbReference type="AlphaFoldDB" id="A0A6L2LKE9"/>
<keyword evidence="1" id="KW-0862">Zinc</keyword>
<dbReference type="PANTHER" id="PTHR11439:SF495">
    <property type="entry name" value="REVERSE TRANSCRIPTASE, RNA-DEPENDENT DNA POLYMERASE-RELATED"/>
    <property type="match status" value="1"/>
</dbReference>
<feature type="compositionally biased region" description="Basic and acidic residues" evidence="2">
    <location>
        <begin position="462"/>
        <end position="485"/>
    </location>
</feature>
<feature type="region of interest" description="Disordered" evidence="2">
    <location>
        <begin position="935"/>
        <end position="971"/>
    </location>
</feature>
<reference evidence="4" key="1">
    <citation type="journal article" date="2019" name="Sci. Rep.">
        <title>Draft genome of Tanacetum cinerariifolium, the natural source of mosquito coil.</title>
        <authorList>
            <person name="Yamashiro T."/>
            <person name="Shiraishi A."/>
            <person name="Satake H."/>
            <person name="Nakayama K."/>
        </authorList>
    </citation>
    <scope>NUCLEOTIDE SEQUENCE</scope>
</reference>
<dbReference type="GO" id="GO:0003676">
    <property type="term" value="F:nucleic acid binding"/>
    <property type="evidence" value="ECO:0007669"/>
    <property type="project" value="InterPro"/>
</dbReference>
<feature type="domain" description="CCHC-type" evidence="3">
    <location>
        <begin position="178"/>
        <end position="192"/>
    </location>
</feature>
<evidence type="ECO:0000256" key="2">
    <source>
        <dbReference type="SAM" id="MobiDB-lite"/>
    </source>
</evidence>
<dbReference type="SUPFAM" id="SSF56672">
    <property type="entry name" value="DNA/RNA polymerases"/>
    <property type="match status" value="1"/>
</dbReference>
<dbReference type="InterPro" id="IPR013103">
    <property type="entry name" value="RVT_2"/>
</dbReference>